<dbReference type="EMBL" id="JASBWV010000016">
    <property type="protein sequence ID" value="KAJ9121888.1"/>
    <property type="molecule type" value="Genomic_DNA"/>
</dbReference>
<keyword evidence="2" id="KW-1185">Reference proteome</keyword>
<sequence length="684" mass="72489">MIDSLPVGAADLAYSVAFAVAESALDDRPSPAATSKTMDSMYLYDNTAIASQFDIHMDNPQIPTRRDSYRDLPKPSKSTASPWNRKPFSMIPSPSSRPSSPVTTEVFSSANINKPVTSQTFEISLNTPFPPPGLFDTADKEPRTMRADAPVFSCRPNSAGSMHTRSRSELLPSAPISSPPRVLAHPQHHNPDATVQHHHISRPSYHRATASIAGVPREKEQGMLPFPREVQPMTSHTTSGTFSDRTFSSATNSTTAAAVAVVGRSMPARGRAGLPTLAEITAHYRSQGRTNGVTVSELQEIASPPLTSNPLPDAQTSSASNAFNGNASSQAMVKRYSLESNESYGSSESYTSRSSADDTDSGLPTTPPPCDIVTFTTDSKAMSSSTGTSGGSRLPSFLRDRVSPDNRNCSSPAPATPSSTTTSTLAKALAKHRRRAASQHTASSPAAAPTSPGHARRTGSMDSYPMVATPPSRSILGMGPVTPMVQVTPPSTKIPSSATFTSSIRTGNRNGNASDTESNQTSVRRSPRSMRLSATSGYTMMQQFKDETAGPAAASRFLSTGSPAVPAVRPQVTTATLPGAPMISFTPPTAPPAKADSSTCAEFEALVVDARLGRSNPKNRPQTPRSPLGISHHDAKADDGKDKEKKDSLRRQRADRMMSALGKRRADARSASTTGTRHGVVMGI</sequence>
<proteinExistence type="predicted"/>
<dbReference type="Proteomes" id="UP001234202">
    <property type="component" value="Unassembled WGS sequence"/>
</dbReference>
<evidence type="ECO:0000313" key="1">
    <source>
        <dbReference type="EMBL" id="KAJ9121888.1"/>
    </source>
</evidence>
<protein>
    <submittedName>
        <fullName evidence="1">Uncharacterized protein</fullName>
    </submittedName>
</protein>
<reference evidence="1" key="1">
    <citation type="submission" date="2023-04" db="EMBL/GenBank/DDBJ databases">
        <title>Draft Genome sequencing of Naganishia species isolated from polar environments using Oxford Nanopore Technology.</title>
        <authorList>
            <person name="Leo P."/>
            <person name="Venkateswaran K."/>
        </authorList>
    </citation>
    <scope>NUCLEOTIDE SEQUENCE</scope>
    <source>
        <strain evidence="1">DBVPG 5303</strain>
    </source>
</reference>
<comment type="caution">
    <text evidence="1">The sequence shown here is derived from an EMBL/GenBank/DDBJ whole genome shotgun (WGS) entry which is preliminary data.</text>
</comment>
<accession>A0ACC2XDJ4</accession>
<name>A0ACC2XDJ4_9TREE</name>
<organism evidence="1 2">
    <name type="scientific">Naganishia onofrii</name>
    <dbReference type="NCBI Taxonomy" id="1851511"/>
    <lineage>
        <taxon>Eukaryota</taxon>
        <taxon>Fungi</taxon>
        <taxon>Dikarya</taxon>
        <taxon>Basidiomycota</taxon>
        <taxon>Agaricomycotina</taxon>
        <taxon>Tremellomycetes</taxon>
        <taxon>Filobasidiales</taxon>
        <taxon>Filobasidiaceae</taxon>
        <taxon>Naganishia</taxon>
    </lineage>
</organism>
<evidence type="ECO:0000313" key="2">
    <source>
        <dbReference type="Proteomes" id="UP001234202"/>
    </source>
</evidence>
<gene>
    <name evidence="1" type="ORF">QFC24_004470</name>
</gene>